<dbReference type="Proteomes" id="UP000192276">
    <property type="component" value="Unassembled WGS sequence"/>
</dbReference>
<dbReference type="EMBL" id="LWBP01000013">
    <property type="protein sequence ID" value="OQP67687.1"/>
    <property type="molecule type" value="Genomic_DNA"/>
</dbReference>
<name>A0A1V9GAU4_9BACT</name>
<accession>A0A1V9GAU4</accession>
<proteinExistence type="predicted"/>
<dbReference type="AlphaFoldDB" id="A0A1V9GAU4"/>
<sequence length="224" mass="26216">MGFHVIIMKEGNQMVHRYVKTYEALADVSELTKDSIIYEGEEHWRPEIAGQCERYKQFTDPQLRAGLKAQYVFKRQAEDRGLVVQEINQDKESYKKAYKIAKCAIKRGDFIIRNAGGIEVDVKCKAFKREQGERYFHFNVEDFPKHGNMTTKITNVPVIIAVYERQGEKVNENQLFMFEIQEMQKQLETLTKIDSEHGPCYLIPIGKTKKGFQLIEQYKRRIPA</sequence>
<gene>
    <name evidence="1" type="ORF">A4R26_11530</name>
</gene>
<reference evidence="2" key="1">
    <citation type="submission" date="2016-04" db="EMBL/GenBank/DDBJ databases">
        <authorList>
            <person name="Chen L."/>
            <person name="Zhuang W."/>
            <person name="Wang G."/>
        </authorList>
    </citation>
    <scope>NUCLEOTIDE SEQUENCE [LARGE SCALE GENOMIC DNA]</scope>
    <source>
        <strain evidence="2">208</strain>
    </source>
</reference>
<dbReference type="STRING" id="550983.A4R26_11530"/>
<protein>
    <submittedName>
        <fullName evidence="1">Uncharacterized protein</fullName>
    </submittedName>
</protein>
<evidence type="ECO:0000313" key="1">
    <source>
        <dbReference type="EMBL" id="OQP67687.1"/>
    </source>
</evidence>
<keyword evidence="2" id="KW-1185">Reference proteome</keyword>
<comment type="caution">
    <text evidence="1">The sequence shown here is derived from an EMBL/GenBank/DDBJ whole genome shotgun (WGS) entry which is preliminary data.</text>
</comment>
<organism evidence="1 2">
    <name type="scientific">Niastella populi</name>
    <dbReference type="NCBI Taxonomy" id="550983"/>
    <lineage>
        <taxon>Bacteria</taxon>
        <taxon>Pseudomonadati</taxon>
        <taxon>Bacteroidota</taxon>
        <taxon>Chitinophagia</taxon>
        <taxon>Chitinophagales</taxon>
        <taxon>Chitinophagaceae</taxon>
        <taxon>Niastella</taxon>
    </lineage>
</organism>
<evidence type="ECO:0000313" key="2">
    <source>
        <dbReference type="Proteomes" id="UP000192276"/>
    </source>
</evidence>